<dbReference type="AlphaFoldDB" id="A0AAE1KYQ0"/>
<reference evidence="1" key="1">
    <citation type="submission" date="2023-10" db="EMBL/GenBank/DDBJ databases">
        <title>Genome assemblies of two species of porcelain crab, Petrolisthes cinctipes and Petrolisthes manimaculis (Anomura: Porcellanidae).</title>
        <authorList>
            <person name="Angst P."/>
        </authorList>
    </citation>
    <scope>NUCLEOTIDE SEQUENCE</scope>
    <source>
        <strain evidence="1">PB745_01</strain>
        <tissue evidence="1">Gill</tissue>
    </source>
</reference>
<protein>
    <recommendedName>
        <fullName evidence="3">Nuclease HARBI1</fullName>
    </recommendedName>
</protein>
<keyword evidence="2" id="KW-1185">Reference proteome</keyword>
<evidence type="ECO:0000313" key="1">
    <source>
        <dbReference type="EMBL" id="KAK3886630.1"/>
    </source>
</evidence>
<dbReference type="Proteomes" id="UP001286313">
    <property type="component" value="Unassembled WGS sequence"/>
</dbReference>
<dbReference type="EMBL" id="JAWQEG010000685">
    <property type="protein sequence ID" value="KAK3886630.1"/>
    <property type="molecule type" value="Genomic_DNA"/>
</dbReference>
<accession>A0AAE1KYQ0</accession>
<evidence type="ECO:0000313" key="2">
    <source>
        <dbReference type="Proteomes" id="UP001286313"/>
    </source>
</evidence>
<proteinExistence type="predicted"/>
<comment type="caution">
    <text evidence="1">The sequence shown here is derived from an EMBL/GenBank/DDBJ whole genome shotgun (WGS) entry which is preliminary data.</text>
</comment>
<gene>
    <name evidence="1" type="ORF">Pcinc_009277</name>
</gene>
<name>A0AAE1KYQ0_PETCI</name>
<sequence length="124" mass="13813">MKWRFHVLHGEVRVAPEKAAKVIMACGILHNTCKRLNIPLQEEDKEAVDDPDDMFQPAPNGLPQGAAIFRENLAWNHFIYGTVSAVLLPDCYGGPTNGTTSPMQTLLLERGGRHNRSTQEPRAH</sequence>
<organism evidence="1 2">
    <name type="scientific">Petrolisthes cinctipes</name>
    <name type="common">Flat porcelain crab</name>
    <dbReference type="NCBI Taxonomy" id="88211"/>
    <lineage>
        <taxon>Eukaryota</taxon>
        <taxon>Metazoa</taxon>
        <taxon>Ecdysozoa</taxon>
        <taxon>Arthropoda</taxon>
        <taxon>Crustacea</taxon>
        <taxon>Multicrustacea</taxon>
        <taxon>Malacostraca</taxon>
        <taxon>Eumalacostraca</taxon>
        <taxon>Eucarida</taxon>
        <taxon>Decapoda</taxon>
        <taxon>Pleocyemata</taxon>
        <taxon>Anomura</taxon>
        <taxon>Galatheoidea</taxon>
        <taxon>Porcellanidae</taxon>
        <taxon>Petrolisthes</taxon>
    </lineage>
</organism>
<evidence type="ECO:0008006" key="3">
    <source>
        <dbReference type="Google" id="ProtNLM"/>
    </source>
</evidence>